<evidence type="ECO:0000256" key="7">
    <source>
        <dbReference type="RuleBase" id="RU363032"/>
    </source>
</evidence>
<evidence type="ECO:0000256" key="5">
    <source>
        <dbReference type="ARBA" id="ARBA00022989"/>
    </source>
</evidence>
<dbReference type="InterPro" id="IPR000515">
    <property type="entry name" value="MetI-like"/>
</dbReference>
<feature type="transmembrane region" description="Helical" evidence="7">
    <location>
        <begin position="69"/>
        <end position="92"/>
    </location>
</feature>
<feature type="transmembrane region" description="Helical" evidence="7">
    <location>
        <begin position="133"/>
        <end position="160"/>
    </location>
</feature>
<evidence type="ECO:0000313" key="10">
    <source>
        <dbReference type="Proteomes" id="UP001220530"/>
    </source>
</evidence>
<keyword evidence="5 7" id="KW-1133">Transmembrane helix</keyword>
<keyword evidence="6 7" id="KW-0472">Membrane</keyword>
<dbReference type="PANTHER" id="PTHR43744">
    <property type="entry name" value="ABC TRANSPORTER PERMEASE PROTEIN MG189-RELATED-RELATED"/>
    <property type="match status" value="1"/>
</dbReference>
<dbReference type="Proteomes" id="UP001220530">
    <property type="component" value="Chromosome"/>
</dbReference>
<accession>A0ABY7YLB8</accession>
<feature type="transmembrane region" description="Helical" evidence="7">
    <location>
        <begin position="244"/>
        <end position="261"/>
    </location>
</feature>
<dbReference type="CDD" id="cd06261">
    <property type="entry name" value="TM_PBP2"/>
    <property type="match status" value="1"/>
</dbReference>
<evidence type="ECO:0000256" key="6">
    <source>
        <dbReference type="ARBA" id="ARBA00023136"/>
    </source>
</evidence>
<keyword evidence="2 7" id="KW-0813">Transport</keyword>
<protein>
    <submittedName>
        <fullName evidence="9">Carbohydrate ABC transporter permease</fullName>
    </submittedName>
</protein>
<gene>
    <name evidence="9" type="ORF">PSQ19_14875</name>
</gene>
<name>A0ABY7YLB8_9HYPH</name>
<keyword evidence="4 7" id="KW-0812">Transmembrane</keyword>
<comment type="subcellular location">
    <subcellularLocation>
        <location evidence="1 7">Cell membrane</location>
        <topology evidence="1 7">Multi-pass membrane protein</topology>
    </subcellularLocation>
</comment>
<evidence type="ECO:0000256" key="4">
    <source>
        <dbReference type="ARBA" id="ARBA00022692"/>
    </source>
</evidence>
<comment type="similarity">
    <text evidence="7">Belongs to the binding-protein-dependent transport system permease family.</text>
</comment>
<sequence length="276" mass="30613">MRRYHPLTVVKHLVLCLLSLAFAGPFVWVIATSLKASSEFFSPNFLPMDGLQWENYTQAFVTYGLAHNYFNSLTVTVAAVGLGLAIALLAAYGMFRLRFRFRNTVFVALVVVMMMPPQLTLISQFLLFQKSGILYSPLALILPYTLGVLPLSVFILRSFFKELPIDLDHAARMDGATDLQIVRLVLLPLSVPVLATAGILTFIQTWNEFLLASIFVRSDWATIPVAVANINNIATQDGNQPMKFAAVVLSFLPLFVLFLFLQRFFVKGLASGGVKG</sequence>
<dbReference type="PROSITE" id="PS50928">
    <property type="entry name" value="ABC_TM1"/>
    <property type="match status" value="1"/>
</dbReference>
<evidence type="ECO:0000256" key="2">
    <source>
        <dbReference type="ARBA" id="ARBA00022448"/>
    </source>
</evidence>
<feature type="domain" description="ABC transmembrane type-1" evidence="8">
    <location>
        <begin position="69"/>
        <end position="261"/>
    </location>
</feature>
<evidence type="ECO:0000256" key="1">
    <source>
        <dbReference type="ARBA" id="ARBA00004651"/>
    </source>
</evidence>
<feature type="transmembrane region" description="Helical" evidence="7">
    <location>
        <begin position="12"/>
        <end position="31"/>
    </location>
</feature>
<dbReference type="EMBL" id="CP118246">
    <property type="protein sequence ID" value="WDR01963.1"/>
    <property type="molecule type" value="Genomic_DNA"/>
</dbReference>
<evidence type="ECO:0000313" key="9">
    <source>
        <dbReference type="EMBL" id="WDR01963.1"/>
    </source>
</evidence>
<reference evidence="9 10" key="1">
    <citation type="submission" date="2023-02" db="EMBL/GenBank/DDBJ databases">
        <title>Devosia algicola sp. nov., isolated from the phycosphere of marine algae.</title>
        <authorList>
            <person name="Kim J.M."/>
            <person name="Lee J.K."/>
            <person name="Choi B.J."/>
            <person name="Bayburt H."/>
            <person name="Jeon C.O."/>
        </authorList>
    </citation>
    <scope>NUCLEOTIDE SEQUENCE [LARGE SCALE GENOMIC DNA]</scope>
    <source>
        <strain evidence="9 10">G20-9</strain>
    </source>
</reference>
<dbReference type="Pfam" id="PF00528">
    <property type="entry name" value="BPD_transp_1"/>
    <property type="match status" value="1"/>
</dbReference>
<keyword evidence="3" id="KW-1003">Cell membrane</keyword>
<dbReference type="Gene3D" id="1.10.3720.10">
    <property type="entry name" value="MetI-like"/>
    <property type="match status" value="1"/>
</dbReference>
<dbReference type="PANTHER" id="PTHR43744:SF12">
    <property type="entry name" value="ABC TRANSPORTER PERMEASE PROTEIN MG189-RELATED"/>
    <property type="match status" value="1"/>
</dbReference>
<evidence type="ECO:0000259" key="8">
    <source>
        <dbReference type="PROSITE" id="PS50928"/>
    </source>
</evidence>
<dbReference type="SUPFAM" id="SSF161098">
    <property type="entry name" value="MetI-like"/>
    <property type="match status" value="1"/>
</dbReference>
<evidence type="ECO:0000256" key="3">
    <source>
        <dbReference type="ARBA" id="ARBA00022475"/>
    </source>
</evidence>
<feature type="transmembrane region" description="Helical" evidence="7">
    <location>
        <begin position="104"/>
        <end position="127"/>
    </location>
</feature>
<dbReference type="InterPro" id="IPR035906">
    <property type="entry name" value="MetI-like_sf"/>
</dbReference>
<organism evidence="9 10">
    <name type="scientific">Devosia algicola</name>
    <dbReference type="NCBI Taxonomy" id="3026418"/>
    <lineage>
        <taxon>Bacteria</taxon>
        <taxon>Pseudomonadati</taxon>
        <taxon>Pseudomonadota</taxon>
        <taxon>Alphaproteobacteria</taxon>
        <taxon>Hyphomicrobiales</taxon>
        <taxon>Devosiaceae</taxon>
        <taxon>Devosia</taxon>
    </lineage>
</organism>
<keyword evidence="10" id="KW-1185">Reference proteome</keyword>
<proteinExistence type="inferred from homology"/>
<feature type="transmembrane region" description="Helical" evidence="7">
    <location>
        <begin position="181"/>
        <end position="203"/>
    </location>
</feature>
<dbReference type="RefSeq" id="WP_282218372.1">
    <property type="nucleotide sequence ID" value="NZ_CP118246.1"/>
</dbReference>